<reference evidence="1 2" key="1">
    <citation type="submission" date="2015-06" db="EMBL/GenBank/DDBJ databases">
        <title>The Genome Sequence of Enterococcus durans 4EA1.</title>
        <authorList>
            <consortium name="The Broad Institute Genomics Platform"/>
            <consortium name="The Broad Institute Genome Sequencing Center for Infectious Disease"/>
            <person name="Earl A.M."/>
            <person name="Van Tyne D."/>
            <person name="Lebreton F."/>
            <person name="Saavedra J.T."/>
            <person name="Gilmore M.S."/>
            <person name="Manson Mcguire A."/>
            <person name="Clock S."/>
            <person name="Crupain M."/>
            <person name="Rangan U."/>
            <person name="Young S."/>
            <person name="Abouelleil A."/>
            <person name="Cao P."/>
            <person name="Chapman S.B."/>
            <person name="Griggs A."/>
            <person name="Priest M."/>
            <person name="Shea T."/>
            <person name="Wortman J."/>
            <person name="Nusbaum C."/>
            <person name="Birren B."/>
        </authorList>
    </citation>
    <scope>NUCLEOTIDE SEQUENCE [LARGE SCALE GENOMIC DNA]</scope>
    <source>
        <strain evidence="1 2">4EA1</strain>
    </source>
</reference>
<dbReference type="EMBL" id="LEPB01000004">
    <property type="protein sequence ID" value="RCA11287.1"/>
    <property type="molecule type" value="Genomic_DNA"/>
</dbReference>
<dbReference type="Pfam" id="PF08349">
    <property type="entry name" value="DUF1722"/>
    <property type="match status" value="1"/>
</dbReference>
<dbReference type="RefSeq" id="WP_053109165.1">
    <property type="nucleotide sequence ID" value="NZ_CABGIQ010000043.1"/>
</dbReference>
<sequence length="129" mass="15905">MRESQEEWARWKYYVMARSQKEYLALRQLFSGNQWSETKNKQFYQHLDIVKRMPVDLKAKRNTYEHVWGYFKKTATAEEKQHFFVLLDQLTERQDEVLPYLKKLAEKYQIMYLLESHLFDECKSFPDIH</sequence>
<proteinExistence type="predicted"/>
<comment type="caution">
    <text evidence="1">The sequence shown here is derived from an EMBL/GenBank/DDBJ whole genome shotgun (WGS) entry which is preliminary data.</text>
</comment>
<evidence type="ECO:0000313" key="1">
    <source>
        <dbReference type="EMBL" id="RCA11287.1"/>
    </source>
</evidence>
<dbReference type="AlphaFoldDB" id="A0A367CF76"/>
<dbReference type="STRING" id="53345.LIU_10680"/>
<dbReference type="Proteomes" id="UP000252797">
    <property type="component" value="Unassembled WGS sequence"/>
</dbReference>
<protein>
    <submittedName>
        <fullName evidence="1">Uncharacterized protein</fullName>
    </submittedName>
</protein>
<evidence type="ECO:0000313" key="2">
    <source>
        <dbReference type="Proteomes" id="UP000252797"/>
    </source>
</evidence>
<organism evidence="1 2">
    <name type="scientific">Enterococcus durans</name>
    <dbReference type="NCBI Taxonomy" id="53345"/>
    <lineage>
        <taxon>Bacteria</taxon>
        <taxon>Bacillati</taxon>
        <taxon>Bacillota</taxon>
        <taxon>Bacilli</taxon>
        <taxon>Lactobacillales</taxon>
        <taxon>Enterococcaceae</taxon>
        <taxon>Enterococcus</taxon>
    </lineage>
</organism>
<dbReference type="InterPro" id="IPR013560">
    <property type="entry name" value="DUF1722"/>
</dbReference>
<dbReference type="KEGG" id="edu:LIU_10680"/>
<gene>
    <name evidence="1" type="ORF">EA71_02042</name>
</gene>
<name>A0A367CF76_9ENTE</name>
<accession>A0A367CF76</accession>